<comment type="caution">
    <text evidence="1">The sequence shown here is derived from an EMBL/GenBank/DDBJ whole genome shotgun (WGS) entry which is preliminary data.</text>
</comment>
<dbReference type="Proteomes" id="UP001295423">
    <property type="component" value="Unassembled WGS sequence"/>
</dbReference>
<accession>A0AAD2CIF1</accession>
<proteinExistence type="predicted"/>
<gene>
    <name evidence="1" type="ORF">CYCCA115_LOCUS4566</name>
</gene>
<dbReference type="AlphaFoldDB" id="A0AAD2CIF1"/>
<dbReference type="SUPFAM" id="SSF50156">
    <property type="entry name" value="PDZ domain-like"/>
    <property type="match status" value="1"/>
</dbReference>
<dbReference type="EMBL" id="CAKOGP040000446">
    <property type="protein sequence ID" value="CAJ1935230.1"/>
    <property type="molecule type" value="Genomic_DNA"/>
</dbReference>
<evidence type="ECO:0008006" key="3">
    <source>
        <dbReference type="Google" id="ProtNLM"/>
    </source>
</evidence>
<evidence type="ECO:0000313" key="2">
    <source>
        <dbReference type="Proteomes" id="UP001295423"/>
    </source>
</evidence>
<keyword evidence="2" id="KW-1185">Reference proteome</keyword>
<organism evidence="1 2">
    <name type="scientific">Cylindrotheca closterium</name>
    <dbReference type="NCBI Taxonomy" id="2856"/>
    <lineage>
        <taxon>Eukaryota</taxon>
        <taxon>Sar</taxon>
        <taxon>Stramenopiles</taxon>
        <taxon>Ochrophyta</taxon>
        <taxon>Bacillariophyta</taxon>
        <taxon>Bacillariophyceae</taxon>
        <taxon>Bacillariophycidae</taxon>
        <taxon>Bacillariales</taxon>
        <taxon>Bacillariaceae</taxon>
        <taxon>Cylindrotheca</taxon>
    </lineage>
</organism>
<sequence length="279" mass="30938">MTWVTVKAIKTSKDDMAGVGFSRKSKSSPLILARVDKIGLFGNSPLIPGLIVQKINGRDMTWVHPKDAAAEILKAPRSISITAEGFVGNVWKPRKTPTGVVLKDAEDGSVFVFQMRPDSIFLGSDIKVGMEVVAINGSPCPKPAWRATHALQRSTGKVKVVAINCTRPGRNLDKGEWWRSTRKEQESQHVESLVARAPPMMEDEYTPTFFETFCGMFPHSQSIFGTAYDRRPDFLRGVSLPSLIPGQKMVRFNSKSNTIRAYDPNGRTTKMFRLALPVS</sequence>
<evidence type="ECO:0000313" key="1">
    <source>
        <dbReference type="EMBL" id="CAJ1935230.1"/>
    </source>
</evidence>
<reference evidence="1" key="1">
    <citation type="submission" date="2023-08" db="EMBL/GenBank/DDBJ databases">
        <authorList>
            <person name="Audoor S."/>
            <person name="Bilcke G."/>
        </authorList>
    </citation>
    <scope>NUCLEOTIDE SEQUENCE</scope>
</reference>
<name>A0AAD2CIF1_9STRA</name>
<dbReference type="InterPro" id="IPR036034">
    <property type="entry name" value="PDZ_sf"/>
</dbReference>
<protein>
    <recommendedName>
        <fullName evidence="3">PDZ domain-containing protein</fullName>
    </recommendedName>
</protein>